<feature type="domain" description="AMP-activated protein kinase glycogen-binding" evidence="1">
    <location>
        <begin position="18"/>
        <end position="86"/>
    </location>
</feature>
<reference evidence="2 3" key="1">
    <citation type="submission" date="2009-10" db="EMBL/GenBank/DDBJ databases">
        <authorList>
            <person name="Shrivastava S."/>
            <person name="Brinkac L.B."/>
            <person name="Brown J.L."/>
            <person name="Bruce D.B."/>
            <person name="Detter C."/>
            <person name="Green L.D."/>
            <person name="Munk C.A."/>
            <person name="Rogers Y.C."/>
            <person name="Tapia R."/>
            <person name="Saunders E.S."/>
            <person name="Sims D.R."/>
            <person name="Smith L.A."/>
            <person name="Smith T.J."/>
            <person name="Sutton G."/>
            <person name="Brettin T."/>
        </authorList>
    </citation>
    <scope>NUCLEOTIDE SEQUENCE [LARGE SCALE GENOMIC DNA]</scope>
    <source>
        <strain evidence="3">D str. 1873</strain>
    </source>
</reference>
<evidence type="ECO:0000313" key="2">
    <source>
        <dbReference type="EMBL" id="EES90804.1"/>
    </source>
</evidence>
<dbReference type="InterPro" id="IPR014756">
    <property type="entry name" value="Ig_E-set"/>
</dbReference>
<evidence type="ECO:0000313" key="3">
    <source>
        <dbReference type="Proteomes" id="UP000006160"/>
    </source>
</evidence>
<comment type="caution">
    <text evidence="2">The sequence shown here is derived from an EMBL/GenBank/DDBJ whole genome shotgun (WGS) entry which is preliminary data.</text>
</comment>
<accession>A0A9P2LKR9</accession>
<proteinExistence type="predicted"/>
<dbReference type="InterPro" id="IPR032640">
    <property type="entry name" value="AMPK1_CBM"/>
</dbReference>
<organism evidence="2 3">
    <name type="scientific">Clostridium botulinum D str. 1873</name>
    <dbReference type="NCBI Taxonomy" id="592027"/>
    <lineage>
        <taxon>Bacteria</taxon>
        <taxon>Bacillati</taxon>
        <taxon>Bacillota</taxon>
        <taxon>Clostridia</taxon>
        <taxon>Eubacteriales</taxon>
        <taxon>Clostridiaceae</taxon>
        <taxon>Clostridium</taxon>
    </lineage>
</organism>
<dbReference type="Gene3D" id="2.60.40.10">
    <property type="entry name" value="Immunoglobulins"/>
    <property type="match status" value="1"/>
</dbReference>
<dbReference type="RefSeq" id="WP_003375316.1">
    <property type="nucleotide sequence ID" value="NZ_ACSJ01000007.1"/>
</dbReference>
<gene>
    <name evidence="2" type="ORF">CLG_B1040</name>
</gene>
<dbReference type="AlphaFoldDB" id="A0A9P2LKR9"/>
<evidence type="ECO:0000259" key="1">
    <source>
        <dbReference type="Pfam" id="PF16561"/>
    </source>
</evidence>
<dbReference type="InterPro" id="IPR013783">
    <property type="entry name" value="Ig-like_fold"/>
</dbReference>
<dbReference type="SUPFAM" id="SSF81296">
    <property type="entry name" value="E set domains"/>
    <property type="match status" value="1"/>
</dbReference>
<sequence>MEITFRYEEKDTLVIDSLSVIGKFNNYDSNKGKMIKNNNEWTFTCDLPTGEHPYKFLINNHLKLNDPSANIYLPDENEELWSVIIINDEGNRLYNNIQYTVHIDKYNICSNVNEEETVVNKKSFNSLLDKKIVTRFKFTNITGLHAVTTAWYTPKGELFQVTENNLFTSEGNEDKPVTLWFWMDLEDKTRKYPHGIWSMKLFIDGEFVLEDKFELLKGIAYSYQGKIKY</sequence>
<protein>
    <recommendedName>
        <fullName evidence="1">AMP-activated protein kinase glycogen-binding domain-containing protein</fullName>
    </recommendedName>
</protein>
<dbReference type="Proteomes" id="UP000006160">
    <property type="component" value="Unassembled WGS sequence"/>
</dbReference>
<name>A0A9P2LKR9_CLOBO</name>
<dbReference type="EMBL" id="ACSJ01000007">
    <property type="protein sequence ID" value="EES90804.1"/>
    <property type="molecule type" value="Genomic_DNA"/>
</dbReference>
<dbReference type="Pfam" id="PF16561">
    <property type="entry name" value="AMPK1_CBM"/>
    <property type="match status" value="1"/>
</dbReference>